<dbReference type="EMBL" id="MU858100">
    <property type="protein sequence ID" value="KAK4214008.1"/>
    <property type="molecule type" value="Genomic_DNA"/>
</dbReference>
<proteinExistence type="predicted"/>
<evidence type="ECO:0000256" key="1">
    <source>
        <dbReference type="SAM" id="MobiDB-lite"/>
    </source>
</evidence>
<comment type="caution">
    <text evidence="2">The sequence shown here is derived from an EMBL/GenBank/DDBJ whole genome shotgun (WGS) entry which is preliminary data.</text>
</comment>
<sequence>MDKPRIATSSPSSRNKRKRKTENAVPSSSSTNGHGNTIPLAEGTVNPFSHSPSTIEQFTLAGLSIDAPVPSSIYPHFPHKPIPGAAQPKKDENTHCVQAEADNAAAIAATTDDEDESGGTNTKEEALFNTYQKRFGVLLEIVRKGLDERDITMAKEAFWLFKTSEYNGRMVDLRYAWYWDSGLLGYWGPGFIEYWKLGLKILLLEGEMAEQERWERWECRRTGISREKESKDEEDGVDEEDEEEARFIFAKRRMADLLKSGREYYSELIARYPWNRLRSDVSSLVFYPAMFRFILECVLDNHTLDCKRLERLRNGVVVSDEEGDEDCDNDSISIDQHRQSQNTNNPSYYNEEKAQSASSMNRANDNKQRGIIDRPADHIRLRTWKALRNIEDEIDSLPTLPYQQDYELLSIRAVIAFQVADLSVHWLYPDNGLAAPLDTEQEEVQKSKEYKLKKLAQALNIFTRMKQIRKSPLDEKDEAIMEEAKKELYQTSKDGEEGGNEGLSSDDEKQKEEEEMSKKRKEKEKNKRQKAKKEKRKEMR</sequence>
<dbReference type="InterPro" id="IPR053029">
    <property type="entry name" value="RNA_pol_I-specific_init_factor"/>
</dbReference>
<feature type="compositionally biased region" description="Polar residues" evidence="1">
    <location>
        <begin position="330"/>
        <end position="348"/>
    </location>
</feature>
<dbReference type="AlphaFoldDB" id="A0AAN6Y7C8"/>
<keyword evidence="3" id="KW-1185">Reference proteome</keyword>
<dbReference type="PANTHER" id="PTHR28244">
    <property type="entry name" value="RNA POLYMERASE I-SPECIFIC TRANSCRIPTION INITIATION FACTOR RRN11"/>
    <property type="match status" value="1"/>
</dbReference>
<dbReference type="GO" id="GO:0001164">
    <property type="term" value="F:RNA polymerase I core promoter sequence-specific DNA binding"/>
    <property type="evidence" value="ECO:0007669"/>
    <property type="project" value="TreeGrafter"/>
</dbReference>
<reference evidence="2" key="2">
    <citation type="submission" date="2023-05" db="EMBL/GenBank/DDBJ databases">
        <authorList>
            <consortium name="Lawrence Berkeley National Laboratory"/>
            <person name="Steindorff A."/>
            <person name="Hensen N."/>
            <person name="Bonometti L."/>
            <person name="Westerberg I."/>
            <person name="Brannstrom I.O."/>
            <person name="Guillou S."/>
            <person name="Cros-Aarteil S."/>
            <person name="Calhoun S."/>
            <person name="Haridas S."/>
            <person name="Kuo A."/>
            <person name="Mondo S."/>
            <person name="Pangilinan J."/>
            <person name="Riley R."/>
            <person name="Labutti K."/>
            <person name="Andreopoulos B."/>
            <person name="Lipzen A."/>
            <person name="Chen C."/>
            <person name="Yanf M."/>
            <person name="Daum C."/>
            <person name="Ng V."/>
            <person name="Clum A."/>
            <person name="Ohm R."/>
            <person name="Martin F."/>
            <person name="Silar P."/>
            <person name="Natvig D."/>
            <person name="Lalanne C."/>
            <person name="Gautier V."/>
            <person name="Ament-Velasquez S.L."/>
            <person name="Kruys A."/>
            <person name="Hutchinson M.I."/>
            <person name="Powell A.J."/>
            <person name="Barry K."/>
            <person name="Miller A.N."/>
            <person name="Grigoriev I.V."/>
            <person name="Debuchy R."/>
            <person name="Gladieux P."/>
            <person name="Thoren M.H."/>
            <person name="Johannesson H."/>
        </authorList>
    </citation>
    <scope>NUCLEOTIDE SEQUENCE</scope>
    <source>
        <strain evidence="2">PSN293</strain>
    </source>
</reference>
<feature type="compositionally biased region" description="Basic and acidic residues" evidence="1">
    <location>
        <begin position="472"/>
        <end position="496"/>
    </location>
</feature>
<protein>
    <submittedName>
        <fullName evidence="2">Uncharacterized protein</fullName>
    </submittedName>
</protein>
<organism evidence="2 3">
    <name type="scientific">Rhypophila decipiens</name>
    <dbReference type="NCBI Taxonomy" id="261697"/>
    <lineage>
        <taxon>Eukaryota</taxon>
        <taxon>Fungi</taxon>
        <taxon>Dikarya</taxon>
        <taxon>Ascomycota</taxon>
        <taxon>Pezizomycotina</taxon>
        <taxon>Sordariomycetes</taxon>
        <taxon>Sordariomycetidae</taxon>
        <taxon>Sordariales</taxon>
        <taxon>Naviculisporaceae</taxon>
        <taxon>Rhypophila</taxon>
    </lineage>
</organism>
<evidence type="ECO:0000313" key="3">
    <source>
        <dbReference type="Proteomes" id="UP001301769"/>
    </source>
</evidence>
<accession>A0AAN6Y7C8</accession>
<feature type="region of interest" description="Disordered" evidence="1">
    <location>
        <begin position="472"/>
        <end position="540"/>
    </location>
</feature>
<dbReference type="GO" id="GO:0070860">
    <property type="term" value="C:RNA polymerase I core factor complex"/>
    <property type="evidence" value="ECO:0007669"/>
    <property type="project" value="TreeGrafter"/>
</dbReference>
<evidence type="ECO:0000313" key="2">
    <source>
        <dbReference type="EMBL" id="KAK4214008.1"/>
    </source>
</evidence>
<feature type="region of interest" description="Disordered" evidence="1">
    <location>
        <begin position="1"/>
        <end position="42"/>
    </location>
</feature>
<dbReference type="Proteomes" id="UP001301769">
    <property type="component" value="Unassembled WGS sequence"/>
</dbReference>
<gene>
    <name evidence="2" type="ORF">QBC37DRAFT_161219</name>
</gene>
<reference evidence="2" key="1">
    <citation type="journal article" date="2023" name="Mol. Phylogenet. Evol.">
        <title>Genome-scale phylogeny and comparative genomics of the fungal order Sordariales.</title>
        <authorList>
            <person name="Hensen N."/>
            <person name="Bonometti L."/>
            <person name="Westerberg I."/>
            <person name="Brannstrom I.O."/>
            <person name="Guillou S."/>
            <person name="Cros-Aarteil S."/>
            <person name="Calhoun S."/>
            <person name="Haridas S."/>
            <person name="Kuo A."/>
            <person name="Mondo S."/>
            <person name="Pangilinan J."/>
            <person name="Riley R."/>
            <person name="LaButti K."/>
            <person name="Andreopoulos B."/>
            <person name="Lipzen A."/>
            <person name="Chen C."/>
            <person name="Yan M."/>
            <person name="Daum C."/>
            <person name="Ng V."/>
            <person name="Clum A."/>
            <person name="Steindorff A."/>
            <person name="Ohm R.A."/>
            <person name="Martin F."/>
            <person name="Silar P."/>
            <person name="Natvig D.O."/>
            <person name="Lalanne C."/>
            <person name="Gautier V."/>
            <person name="Ament-Velasquez S.L."/>
            <person name="Kruys A."/>
            <person name="Hutchinson M.I."/>
            <person name="Powell A.J."/>
            <person name="Barry K."/>
            <person name="Miller A.N."/>
            <person name="Grigoriev I.V."/>
            <person name="Debuchy R."/>
            <person name="Gladieux P."/>
            <person name="Hiltunen Thoren M."/>
            <person name="Johannesson H."/>
        </authorList>
    </citation>
    <scope>NUCLEOTIDE SEQUENCE</scope>
    <source>
        <strain evidence="2">PSN293</strain>
    </source>
</reference>
<name>A0AAN6Y7C8_9PEZI</name>
<feature type="region of interest" description="Disordered" evidence="1">
    <location>
        <begin position="320"/>
        <end position="371"/>
    </location>
</feature>
<dbReference type="GO" id="GO:0017025">
    <property type="term" value="F:TBP-class protein binding"/>
    <property type="evidence" value="ECO:0007669"/>
    <property type="project" value="TreeGrafter"/>
</dbReference>
<feature type="compositionally biased region" description="Basic residues" evidence="1">
    <location>
        <begin position="518"/>
        <end position="540"/>
    </location>
</feature>
<feature type="compositionally biased region" description="Polar residues" evidence="1">
    <location>
        <begin position="24"/>
        <end position="35"/>
    </location>
</feature>
<dbReference type="PANTHER" id="PTHR28244:SF1">
    <property type="entry name" value="RNA POLYMERASE I-SPECIFIC TRANSCRIPTION INITIATION FACTOR RRN11"/>
    <property type="match status" value="1"/>
</dbReference>
<dbReference type="GO" id="GO:0042790">
    <property type="term" value="P:nucleolar large rRNA transcription by RNA polymerase I"/>
    <property type="evidence" value="ECO:0007669"/>
    <property type="project" value="TreeGrafter"/>
</dbReference>
<feature type="compositionally biased region" description="Acidic residues" evidence="1">
    <location>
        <begin position="320"/>
        <end position="329"/>
    </location>
</feature>